<evidence type="ECO:0000313" key="8">
    <source>
        <dbReference type="Proteomes" id="UP000509790"/>
    </source>
</evidence>
<dbReference type="InterPro" id="IPR033436">
    <property type="entry name" value="MucB/RseB_C"/>
</dbReference>
<feature type="domain" description="MucB/RseB N-terminal" evidence="5">
    <location>
        <begin position="26"/>
        <end position="190"/>
    </location>
</feature>
<dbReference type="InterPro" id="IPR038484">
    <property type="entry name" value="MucB/RseB_C_sf"/>
</dbReference>
<dbReference type="PANTHER" id="PTHR38782">
    <property type="match status" value="1"/>
</dbReference>
<dbReference type="InterPro" id="IPR033434">
    <property type="entry name" value="MucB/RseB_N"/>
</dbReference>
<evidence type="ECO:0000259" key="5">
    <source>
        <dbReference type="Pfam" id="PF03888"/>
    </source>
</evidence>
<organism evidence="7 8">
    <name type="scientific">Glaesserella parasuis</name>
    <name type="common">Haemophilus parasuis</name>
    <dbReference type="NCBI Taxonomy" id="738"/>
    <lineage>
        <taxon>Bacteria</taxon>
        <taxon>Pseudomonadati</taxon>
        <taxon>Pseudomonadota</taxon>
        <taxon>Gammaproteobacteria</taxon>
        <taxon>Pasteurellales</taxon>
        <taxon>Pasteurellaceae</taxon>
        <taxon>Glaesserella</taxon>
    </lineage>
</organism>
<dbReference type="GO" id="GO:0045152">
    <property type="term" value="F:antisigma factor binding"/>
    <property type="evidence" value="ECO:0007669"/>
    <property type="project" value="TreeGrafter"/>
</dbReference>
<keyword evidence="3" id="KW-0732">Signal</keyword>
<dbReference type="Gene3D" id="3.30.200.100">
    <property type="entry name" value="MucB/RseB, C-terminal domain"/>
    <property type="match status" value="1"/>
</dbReference>
<feature type="domain" description="MucB/RseB C-terminal" evidence="6">
    <location>
        <begin position="216"/>
        <end position="313"/>
    </location>
</feature>
<dbReference type="GO" id="GO:0032885">
    <property type="term" value="P:regulation of polysaccharide biosynthetic process"/>
    <property type="evidence" value="ECO:0007669"/>
    <property type="project" value="TreeGrafter"/>
</dbReference>
<evidence type="ECO:0000256" key="2">
    <source>
        <dbReference type="ARBA" id="ARBA00008150"/>
    </source>
</evidence>
<accession>A0A6I5WUF6</accession>
<comment type="subcellular location">
    <subcellularLocation>
        <location evidence="1">Periplasm</location>
    </subcellularLocation>
</comment>
<dbReference type="Gene3D" id="2.50.20.10">
    <property type="entry name" value="Lipoprotein localisation LolA/LolB/LppX"/>
    <property type="match status" value="1"/>
</dbReference>
<protein>
    <submittedName>
        <fullName evidence="7">Negative regulator of sigmaE</fullName>
    </submittedName>
</protein>
<dbReference type="EMBL" id="CP041334">
    <property type="protein sequence ID" value="QKY73195.1"/>
    <property type="molecule type" value="Genomic_DNA"/>
</dbReference>
<dbReference type="AlphaFoldDB" id="A0A6I5WUF6"/>
<proteinExistence type="inferred from homology"/>
<gene>
    <name evidence="7" type="ORF">FLK62_08050</name>
</gene>
<comment type="similarity">
    <text evidence="2">Belongs to the RseB family.</text>
</comment>
<reference evidence="7 8" key="1">
    <citation type="submission" date="2019-06" db="EMBL/GenBank/DDBJ databases">
        <title>Complete genome sequence of Haemophilus parasuis HPS412.</title>
        <authorList>
            <person name="Yang S."/>
            <person name="Huang C."/>
        </authorList>
    </citation>
    <scope>NUCLEOTIDE SEQUENCE [LARGE SCALE GENOMIC DNA]</scope>
    <source>
        <strain evidence="7 8">HPS412</strain>
    </source>
</reference>
<evidence type="ECO:0000256" key="4">
    <source>
        <dbReference type="ARBA" id="ARBA00022764"/>
    </source>
</evidence>
<keyword evidence="4" id="KW-0574">Periplasm</keyword>
<dbReference type="InterPro" id="IPR005588">
    <property type="entry name" value="MucB_RseB"/>
</dbReference>
<dbReference type="GO" id="GO:0030288">
    <property type="term" value="C:outer membrane-bounded periplasmic space"/>
    <property type="evidence" value="ECO:0007669"/>
    <property type="project" value="TreeGrafter"/>
</dbReference>
<evidence type="ECO:0000313" key="7">
    <source>
        <dbReference type="EMBL" id="QKY73195.1"/>
    </source>
</evidence>
<name>A0A6I5WUF6_GLAPU</name>
<dbReference type="Pfam" id="PF17188">
    <property type="entry name" value="MucB_RseB_C"/>
    <property type="match status" value="1"/>
</dbReference>
<dbReference type="PANTHER" id="PTHR38782:SF1">
    <property type="entry name" value="SIGMA-E FACTOR REGULATORY PROTEIN RSEB"/>
    <property type="match status" value="1"/>
</dbReference>
<dbReference type="Pfam" id="PF03888">
    <property type="entry name" value="MucB_RseB"/>
    <property type="match status" value="1"/>
</dbReference>
<evidence type="ECO:0000256" key="3">
    <source>
        <dbReference type="ARBA" id="ARBA00022729"/>
    </source>
</evidence>
<evidence type="ECO:0000256" key="1">
    <source>
        <dbReference type="ARBA" id="ARBA00004418"/>
    </source>
</evidence>
<dbReference type="RefSeq" id="WP_021109422.1">
    <property type="nucleotide sequence ID" value="NZ_CP040243.1"/>
</dbReference>
<dbReference type="Proteomes" id="UP000509790">
    <property type="component" value="Chromosome"/>
</dbReference>
<evidence type="ECO:0000259" key="6">
    <source>
        <dbReference type="Pfam" id="PF17188"/>
    </source>
</evidence>
<sequence>MKKYITLFVSLFLSITGFAQPLSTPLAYLTAMNKAHQTLNYEQLYIFQKGDDVTSLRYRHAYDNGQEYAQLLHLDATREEMILREDVVGYFGDYQPFSLKTPHILDDFPTVVYSDFSQLEGYAFLDNGKSRVADRIARVIRIVPRDDFRYQYMLWIDEENHLLLQSHLLDRDNNVLEQFRTIQSVVDEQLLYIVEPIRTLILPTLLQTKVHSELKPLEWQLKWVPNGFKQVASGQQNLSEVLAQDEQIESRLYSDGLFSFTVYLVQNKGISFQDQFWREGKTSVYSQTIGDKDVIIVGEIPLASARHIVQEIEFSSQGEEQ</sequence>
<dbReference type="CDD" id="cd16327">
    <property type="entry name" value="RseB"/>
    <property type="match status" value="1"/>
</dbReference>
<dbReference type="PIRSF" id="PIRSF005427">
    <property type="entry name" value="RseB"/>
    <property type="match status" value="1"/>
</dbReference>